<accession>A0A269PDQ9</accession>
<organism evidence="1 2">
    <name type="scientific">Corynebacterium hadale</name>
    <dbReference type="NCBI Taxonomy" id="2026255"/>
    <lineage>
        <taxon>Bacteria</taxon>
        <taxon>Bacillati</taxon>
        <taxon>Actinomycetota</taxon>
        <taxon>Actinomycetes</taxon>
        <taxon>Mycobacteriales</taxon>
        <taxon>Corynebacteriaceae</taxon>
        <taxon>Corynebacterium</taxon>
    </lineage>
</organism>
<sequence length="81" mass="8465">MNGVQFTDRAIFHTKVAHSGEQMITGDVAVSHLSTKPGAPVGLYSLQLINAGTTETVEVMLDARTLGQLGAWIKAQAGGAQ</sequence>
<reference evidence="1 2" key="1">
    <citation type="submission" date="2017-08" db="EMBL/GenBank/DDBJ databases">
        <authorList>
            <person name="de Groot N.N."/>
        </authorList>
    </citation>
    <scope>NUCLEOTIDE SEQUENCE [LARGE SCALE GENOMIC DNA]</scope>
    <source>
        <strain evidence="1 2">NBT06-6</strain>
    </source>
</reference>
<evidence type="ECO:0000313" key="1">
    <source>
        <dbReference type="EMBL" id="PAJ70018.1"/>
    </source>
</evidence>
<protein>
    <submittedName>
        <fullName evidence="1">Uncharacterized protein</fullName>
    </submittedName>
</protein>
<dbReference type="AlphaFoldDB" id="A0A269PDQ9"/>
<dbReference type="EMBL" id="NQMQ01000011">
    <property type="protein sequence ID" value="PAJ70018.1"/>
    <property type="molecule type" value="Genomic_DNA"/>
</dbReference>
<proteinExistence type="predicted"/>
<dbReference type="Proteomes" id="UP000215771">
    <property type="component" value="Unassembled WGS sequence"/>
</dbReference>
<name>A0A269PDQ9_9CORY</name>
<comment type="caution">
    <text evidence="1">The sequence shown here is derived from an EMBL/GenBank/DDBJ whole genome shotgun (WGS) entry which is preliminary data.</text>
</comment>
<evidence type="ECO:0000313" key="2">
    <source>
        <dbReference type="Proteomes" id="UP000215771"/>
    </source>
</evidence>
<gene>
    <name evidence="1" type="ORF">CIG21_06200</name>
</gene>